<comment type="caution">
    <text evidence="8">The sequence shown here is derived from an EMBL/GenBank/DDBJ whole genome shotgun (WGS) entry which is preliminary data.</text>
</comment>
<dbReference type="HAMAP" id="MF_00265">
    <property type="entry name" value="VapC_Nob1"/>
    <property type="match status" value="1"/>
</dbReference>
<keyword evidence="5 6" id="KW-0460">Magnesium</keyword>
<reference evidence="8 9" key="1">
    <citation type="submission" date="2020-07" db="EMBL/GenBank/DDBJ databases">
        <title>Sequencing the genomes of 1000 actinobacteria strains.</title>
        <authorList>
            <person name="Klenk H.-P."/>
        </authorList>
    </citation>
    <scope>NUCLEOTIDE SEQUENCE [LARGE SCALE GENOMIC DNA]</scope>
    <source>
        <strain evidence="8 9">DSM 18248</strain>
    </source>
</reference>
<dbReference type="EC" id="3.1.-.-" evidence="6"/>
<dbReference type="AlphaFoldDB" id="A0A7Y9YI83"/>
<evidence type="ECO:0000259" key="7">
    <source>
        <dbReference type="Pfam" id="PF01850"/>
    </source>
</evidence>
<feature type="domain" description="PIN" evidence="7">
    <location>
        <begin position="4"/>
        <end position="116"/>
    </location>
</feature>
<accession>A0A7Y9YI83</accession>
<comment type="similarity">
    <text evidence="6">Belongs to the PINc/VapC protein family.</text>
</comment>
<keyword evidence="2 6" id="KW-0540">Nuclease</keyword>
<dbReference type="GO" id="GO:0016787">
    <property type="term" value="F:hydrolase activity"/>
    <property type="evidence" value="ECO:0007669"/>
    <property type="project" value="UniProtKB-KW"/>
</dbReference>
<sequence>MSTYVDTSAAAKLLVEEPHSAAFGAWTDDHPDVVGTLLLETELRRTAHRLGVDQGAVSELLRRFRLFEVTAGTLREAGALPGARLRSLDALHLAAALRLGCQAIATYDERMADAARELGFDVVAPGVPGGA</sequence>
<keyword evidence="6" id="KW-0800">Toxin</keyword>
<feature type="binding site" evidence="6">
    <location>
        <position position="89"/>
    </location>
    <ligand>
        <name>Mg(2+)</name>
        <dbReference type="ChEBI" id="CHEBI:18420"/>
    </ligand>
</feature>
<dbReference type="GO" id="GO:0090729">
    <property type="term" value="F:toxin activity"/>
    <property type="evidence" value="ECO:0007669"/>
    <property type="project" value="UniProtKB-KW"/>
</dbReference>
<evidence type="ECO:0000256" key="2">
    <source>
        <dbReference type="ARBA" id="ARBA00022722"/>
    </source>
</evidence>
<comment type="cofactor">
    <cofactor evidence="6">
        <name>Mg(2+)</name>
        <dbReference type="ChEBI" id="CHEBI:18420"/>
    </cofactor>
</comment>
<dbReference type="SUPFAM" id="SSF88723">
    <property type="entry name" value="PIN domain-like"/>
    <property type="match status" value="1"/>
</dbReference>
<evidence type="ECO:0000256" key="4">
    <source>
        <dbReference type="ARBA" id="ARBA00022801"/>
    </source>
</evidence>
<evidence type="ECO:0000313" key="8">
    <source>
        <dbReference type="EMBL" id="NYI11479.1"/>
    </source>
</evidence>
<keyword evidence="9" id="KW-1185">Reference proteome</keyword>
<dbReference type="InterPro" id="IPR022907">
    <property type="entry name" value="VapC_family"/>
</dbReference>
<evidence type="ECO:0000313" key="9">
    <source>
        <dbReference type="Proteomes" id="UP000537326"/>
    </source>
</evidence>
<dbReference type="Gene3D" id="3.40.50.1010">
    <property type="entry name" value="5'-nuclease"/>
    <property type="match status" value="1"/>
</dbReference>
<dbReference type="RefSeq" id="WP_179532166.1">
    <property type="nucleotide sequence ID" value="NZ_BAAAPP010000008.1"/>
</dbReference>
<dbReference type="Proteomes" id="UP000537326">
    <property type="component" value="Unassembled WGS sequence"/>
</dbReference>
<dbReference type="InterPro" id="IPR029060">
    <property type="entry name" value="PIN-like_dom_sf"/>
</dbReference>
<feature type="binding site" evidence="6">
    <location>
        <position position="6"/>
    </location>
    <ligand>
        <name>Mg(2+)</name>
        <dbReference type="ChEBI" id="CHEBI:18420"/>
    </ligand>
</feature>
<proteinExistence type="inferred from homology"/>
<dbReference type="GO" id="GO:0000287">
    <property type="term" value="F:magnesium ion binding"/>
    <property type="evidence" value="ECO:0007669"/>
    <property type="project" value="UniProtKB-UniRule"/>
</dbReference>
<dbReference type="InterPro" id="IPR002716">
    <property type="entry name" value="PIN_dom"/>
</dbReference>
<keyword evidence="3 6" id="KW-0479">Metal-binding</keyword>
<gene>
    <name evidence="6" type="primary">vapC</name>
    <name evidence="8" type="ORF">BKA05_002994</name>
</gene>
<dbReference type="GO" id="GO:0004540">
    <property type="term" value="F:RNA nuclease activity"/>
    <property type="evidence" value="ECO:0007669"/>
    <property type="project" value="InterPro"/>
</dbReference>
<keyword evidence="1 6" id="KW-1277">Toxin-antitoxin system</keyword>
<evidence type="ECO:0000256" key="3">
    <source>
        <dbReference type="ARBA" id="ARBA00022723"/>
    </source>
</evidence>
<protein>
    <recommendedName>
        <fullName evidence="6">Ribonuclease VapC</fullName>
        <shortName evidence="6">RNase VapC</shortName>
        <ecNumber evidence="6">3.1.-.-</ecNumber>
    </recommendedName>
    <alternativeName>
        <fullName evidence="6">Toxin VapC</fullName>
    </alternativeName>
</protein>
<evidence type="ECO:0000256" key="1">
    <source>
        <dbReference type="ARBA" id="ARBA00022649"/>
    </source>
</evidence>
<keyword evidence="4 6" id="KW-0378">Hydrolase</keyword>
<dbReference type="EMBL" id="JACBZI010000001">
    <property type="protein sequence ID" value="NYI11479.1"/>
    <property type="molecule type" value="Genomic_DNA"/>
</dbReference>
<evidence type="ECO:0000256" key="6">
    <source>
        <dbReference type="HAMAP-Rule" id="MF_00265"/>
    </source>
</evidence>
<comment type="function">
    <text evidence="6">Toxic component of a toxin-antitoxin (TA) system. An RNase.</text>
</comment>
<evidence type="ECO:0000256" key="5">
    <source>
        <dbReference type="ARBA" id="ARBA00022842"/>
    </source>
</evidence>
<name>A0A7Y9YI83_9ACTN</name>
<organism evidence="8 9">
    <name type="scientific">Nocardioides marinus</name>
    <dbReference type="NCBI Taxonomy" id="374514"/>
    <lineage>
        <taxon>Bacteria</taxon>
        <taxon>Bacillati</taxon>
        <taxon>Actinomycetota</taxon>
        <taxon>Actinomycetes</taxon>
        <taxon>Propionibacteriales</taxon>
        <taxon>Nocardioidaceae</taxon>
        <taxon>Nocardioides</taxon>
    </lineage>
</organism>
<dbReference type="Pfam" id="PF01850">
    <property type="entry name" value="PIN"/>
    <property type="match status" value="1"/>
</dbReference>